<feature type="binding site" description="in other chain" evidence="8">
    <location>
        <position position="111"/>
    </location>
    <ligand>
        <name>deamido-NAD(+)</name>
        <dbReference type="ChEBI" id="CHEBI:58437"/>
        <note>ligand shared between two neighboring subunits</note>
    </ligand>
</feature>
<comment type="similarity">
    <text evidence="1 8 9">Belongs to the NAD synthetase family.</text>
</comment>
<keyword evidence="7 8" id="KW-0520">NAD</keyword>
<evidence type="ECO:0000256" key="8">
    <source>
        <dbReference type="HAMAP-Rule" id="MF_00193"/>
    </source>
</evidence>
<dbReference type="Gene3D" id="3.40.50.620">
    <property type="entry name" value="HUPs"/>
    <property type="match status" value="1"/>
</dbReference>
<comment type="subunit">
    <text evidence="8">Homodimer.</text>
</comment>
<keyword evidence="4 8" id="KW-0547">Nucleotide-binding</keyword>
<dbReference type="PANTHER" id="PTHR23090">
    <property type="entry name" value="NH 3 /GLUTAMINE-DEPENDENT NAD + SYNTHETASE"/>
    <property type="match status" value="1"/>
</dbReference>
<evidence type="ECO:0000256" key="6">
    <source>
        <dbReference type="ARBA" id="ARBA00022842"/>
    </source>
</evidence>
<dbReference type="NCBIfam" id="NF010587">
    <property type="entry name" value="PRK13980.1"/>
    <property type="match status" value="1"/>
</dbReference>
<dbReference type="GO" id="GO:0009435">
    <property type="term" value="P:NAD+ biosynthetic process"/>
    <property type="evidence" value="ECO:0007669"/>
    <property type="project" value="UniProtKB-UniRule"/>
</dbReference>
<reference evidence="14" key="1">
    <citation type="journal article" date="2020" name="bioRxiv">
        <title>A rank-normalized archaeal taxonomy based on genome phylogeny resolves widespread incomplete and uneven classifications.</title>
        <authorList>
            <person name="Rinke C."/>
            <person name="Chuvochina M."/>
            <person name="Mussig A.J."/>
            <person name="Chaumeil P.-A."/>
            <person name="Waite D.W."/>
            <person name="Whitman W.B."/>
            <person name="Parks D.H."/>
            <person name="Hugenholtz P."/>
        </authorList>
    </citation>
    <scope>NUCLEOTIDE SEQUENCE [LARGE SCALE GENOMIC DNA]</scope>
</reference>
<evidence type="ECO:0000313" key="14">
    <source>
        <dbReference type="Proteomes" id="UP000564964"/>
    </source>
</evidence>
<comment type="function">
    <text evidence="8">Catalyzes the ATP-dependent amidation of deamido-NAD to form NAD. Uses ammonia as a nitrogen source.</text>
</comment>
<dbReference type="Pfam" id="PF02540">
    <property type="entry name" value="NAD_synthase"/>
    <property type="match status" value="1"/>
</dbReference>
<evidence type="ECO:0000256" key="9">
    <source>
        <dbReference type="RuleBase" id="RU003811"/>
    </source>
</evidence>
<gene>
    <name evidence="8" type="primary">nadE</name>
    <name evidence="13" type="ORF">HA252_00545</name>
</gene>
<dbReference type="GO" id="GO:0005524">
    <property type="term" value="F:ATP binding"/>
    <property type="evidence" value="ECO:0007669"/>
    <property type="project" value="UniProtKB-UniRule"/>
</dbReference>
<dbReference type="Proteomes" id="UP000564964">
    <property type="component" value="Unassembled WGS sequence"/>
</dbReference>
<keyword evidence="5 8" id="KW-0067">ATP-binding</keyword>
<dbReference type="GO" id="GO:0005737">
    <property type="term" value="C:cytoplasm"/>
    <property type="evidence" value="ECO:0007669"/>
    <property type="project" value="InterPro"/>
</dbReference>
<dbReference type="InterPro" id="IPR022310">
    <property type="entry name" value="NAD/GMP_synthase"/>
</dbReference>
<evidence type="ECO:0000256" key="1">
    <source>
        <dbReference type="ARBA" id="ARBA00005859"/>
    </source>
</evidence>
<keyword evidence="11" id="KW-0812">Transmembrane</keyword>
<sequence length="262" mass="28909">MPMSTTRKHIVKGIKEYFRRSGKTRAVLGLSGGIDSAVVAVLLVQALGKKNVTCLLLPTPSSSAANLADARAVAKQLGVRHFIQPIYAFTKPFTRLPWKQTKITTANLKARIRATILYHYANTRNALVVGTGNRTELMLGYFTKYGDGAVDLLPIGGLWKREVRALARELKVPAPILEKAPTAELWPGQTDERELGLSYTQLDAILSALFDRQASPKQVIQEGFSRRQVEKVLARVKANQHKAVPPPIIAPNDSYVFNPTQQ</sequence>
<evidence type="ECO:0000259" key="12">
    <source>
        <dbReference type="Pfam" id="PF02540"/>
    </source>
</evidence>
<dbReference type="GO" id="GO:0004359">
    <property type="term" value="F:glutaminase activity"/>
    <property type="evidence" value="ECO:0007669"/>
    <property type="project" value="InterPro"/>
</dbReference>
<feature type="binding site" evidence="8">
    <location>
        <position position="160"/>
    </location>
    <ligand>
        <name>ATP</name>
        <dbReference type="ChEBI" id="CHEBI:30616"/>
    </ligand>
</feature>
<dbReference type="GO" id="GO:0008795">
    <property type="term" value="F:NAD+ synthase activity"/>
    <property type="evidence" value="ECO:0007669"/>
    <property type="project" value="UniProtKB-UniRule"/>
</dbReference>
<evidence type="ECO:0000256" key="5">
    <source>
        <dbReference type="ARBA" id="ARBA00022840"/>
    </source>
</evidence>
<dbReference type="CDD" id="cd00553">
    <property type="entry name" value="NAD_synthase"/>
    <property type="match status" value="1"/>
</dbReference>
<dbReference type="InterPro" id="IPR014729">
    <property type="entry name" value="Rossmann-like_a/b/a_fold"/>
</dbReference>
<feature type="transmembrane region" description="Helical" evidence="11">
    <location>
        <begin position="26"/>
        <end position="48"/>
    </location>
</feature>
<feature type="binding site" evidence="8">
    <location>
        <position position="136"/>
    </location>
    <ligand>
        <name>Mg(2+)</name>
        <dbReference type="ChEBI" id="CHEBI:18420"/>
    </ligand>
</feature>
<dbReference type="SUPFAM" id="SSF52402">
    <property type="entry name" value="Adenine nucleotide alpha hydrolases-like"/>
    <property type="match status" value="1"/>
</dbReference>
<dbReference type="HAMAP" id="MF_00193">
    <property type="entry name" value="NadE_ammonia_dep"/>
    <property type="match status" value="1"/>
</dbReference>
<comment type="caution">
    <text evidence="13">The sequence shown here is derived from an EMBL/GenBank/DDBJ whole genome shotgun (WGS) entry which is preliminary data.</text>
</comment>
<feature type="binding site" evidence="8">
    <location>
        <position position="35"/>
    </location>
    <ligand>
        <name>Mg(2+)</name>
        <dbReference type="ChEBI" id="CHEBI:18420"/>
    </ligand>
</feature>
<evidence type="ECO:0000256" key="7">
    <source>
        <dbReference type="ARBA" id="ARBA00023027"/>
    </source>
</evidence>
<dbReference type="GO" id="GO:0046872">
    <property type="term" value="F:metal ion binding"/>
    <property type="evidence" value="ECO:0007669"/>
    <property type="project" value="UniProtKB-KW"/>
</dbReference>
<comment type="catalytic activity">
    <reaction evidence="8 10">
        <text>deamido-NAD(+) + NH4(+) + ATP = AMP + diphosphate + NAD(+) + H(+)</text>
        <dbReference type="Rhea" id="RHEA:21188"/>
        <dbReference type="ChEBI" id="CHEBI:15378"/>
        <dbReference type="ChEBI" id="CHEBI:28938"/>
        <dbReference type="ChEBI" id="CHEBI:30616"/>
        <dbReference type="ChEBI" id="CHEBI:33019"/>
        <dbReference type="ChEBI" id="CHEBI:57540"/>
        <dbReference type="ChEBI" id="CHEBI:58437"/>
        <dbReference type="ChEBI" id="CHEBI:456215"/>
        <dbReference type="EC" id="6.3.1.5"/>
    </reaction>
</comment>
<comment type="pathway">
    <text evidence="8">Cofactor biosynthesis; NAD(+) biosynthesis; NAD(+) from deamido-NAD(+) (ammonia route): step 1/1.</text>
</comment>
<keyword evidence="11" id="KW-1133">Transmembrane helix</keyword>
<evidence type="ECO:0000313" key="13">
    <source>
        <dbReference type="EMBL" id="HIH15877.1"/>
    </source>
</evidence>
<dbReference type="UniPathway" id="UPA00253">
    <property type="reaction ID" value="UER00333"/>
</dbReference>
<feature type="binding site" evidence="8">
    <location>
        <position position="182"/>
    </location>
    <ligand>
        <name>ATP</name>
        <dbReference type="ChEBI" id="CHEBI:30616"/>
    </ligand>
</feature>
<feature type="binding site" evidence="8">
    <location>
        <position position="151"/>
    </location>
    <ligand>
        <name>deamido-NAD(+)</name>
        <dbReference type="ChEBI" id="CHEBI:58437"/>
        <note>ligand shared between two neighboring subunits</note>
    </ligand>
</feature>
<feature type="binding site" evidence="8">
    <location>
        <position position="131"/>
    </location>
    <ligand>
        <name>ATP</name>
        <dbReference type="ChEBI" id="CHEBI:30616"/>
    </ligand>
</feature>
<evidence type="ECO:0000256" key="4">
    <source>
        <dbReference type="ARBA" id="ARBA00022741"/>
    </source>
</evidence>
<dbReference type="FunFam" id="3.40.50.620:FF:000106">
    <property type="entry name" value="Glutamine-dependent NAD(+) synthetase"/>
    <property type="match status" value="1"/>
</dbReference>
<keyword evidence="2 8" id="KW-0436">Ligase</keyword>
<evidence type="ECO:0000256" key="2">
    <source>
        <dbReference type="ARBA" id="ARBA00022598"/>
    </source>
</evidence>
<organism evidence="13 14">
    <name type="scientific">Candidatus Iainarchaeum sp</name>
    <dbReference type="NCBI Taxonomy" id="3101447"/>
    <lineage>
        <taxon>Archaea</taxon>
        <taxon>Candidatus Iainarchaeota</taxon>
        <taxon>Candidatus Iainarchaeia</taxon>
        <taxon>Candidatus Iainarchaeales</taxon>
        <taxon>Candidatus Iainarchaeaceae</taxon>
        <taxon>Candidatus Iainarchaeum</taxon>
    </lineage>
</organism>
<accession>A0A7J4JIW7</accession>
<keyword evidence="3 8" id="KW-0479">Metal-binding</keyword>
<dbReference type="InterPro" id="IPR022926">
    <property type="entry name" value="NH(3)-dep_NAD(+)_synth"/>
</dbReference>
<feature type="binding site" evidence="8">
    <location>
        <begin position="29"/>
        <end position="36"/>
    </location>
    <ligand>
        <name>ATP</name>
        <dbReference type="ChEBI" id="CHEBI:30616"/>
    </ligand>
</feature>
<evidence type="ECO:0000256" key="10">
    <source>
        <dbReference type="RuleBase" id="RU003812"/>
    </source>
</evidence>
<evidence type="ECO:0000256" key="11">
    <source>
        <dbReference type="SAM" id="Phobius"/>
    </source>
</evidence>
<keyword evidence="11" id="KW-0472">Membrane</keyword>
<name>A0A7J4JIW7_9ARCH</name>
<dbReference type="GO" id="GO:0003952">
    <property type="term" value="F:NAD+ synthase (glutamine-hydrolyzing) activity"/>
    <property type="evidence" value="ECO:0007669"/>
    <property type="project" value="InterPro"/>
</dbReference>
<dbReference type="PANTHER" id="PTHR23090:SF9">
    <property type="entry name" value="GLUTAMINE-DEPENDENT NAD(+) SYNTHETASE"/>
    <property type="match status" value="1"/>
</dbReference>
<dbReference type="EMBL" id="DUGH01000013">
    <property type="protein sequence ID" value="HIH15877.1"/>
    <property type="molecule type" value="Genomic_DNA"/>
</dbReference>
<evidence type="ECO:0000256" key="3">
    <source>
        <dbReference type="ARBA" id="ARBA00022723"/>
    </source>
</evidence>
<keyword evidence="6 8" id="KW-0460">Magnesium</keyword>
<proteinExistence type="inferred from homology"/>
<dbReference type="InterPro" id="IPR003694">
    <property type="entry name" value="NAD_synthase"/>
</dbReference>
<feature type="binding site" description="in other chain" evidence="8">
    <location>
        <begin position="241"/>
        <end position="242"/>
    </location>
    <ligand>
        <name>deamido-NAD(+)</name>
        <dbReference type="ChEBI" id="CHEBI:58437"/>
        <note>ligand shared between two neighboring subunits</note>
    </ligand>
</feature>
<dbReference type="AlphaFoldDB" id="A0A7J4JIW7"/>
<dbReference type="NCBIfam" id="TIGR00552">
    <property type="entry name" value="nadE"/>
    <property type="match status" value="1"/>
</dbReference>
<feature type="binding site" description="in other chain" evidence="8">
    <location>
        <position position="144"/>
    </location>
    <ligand>
        <name>deamido-NAD(+)</name>
        <dbReference type="ChEBI" id="CHEBI:58437"/>
        <note>ligand shared between two neighboring subunits</note>
    </ligand>
</feature>
<feature type="domain" description="NAD/GMP synthase" evidence="12">
    <location>
        <begin position="9"/>
        <end position="245"/>
    </location>
</feature>
<protein>
    <recommendedName>
        <fullName evidence="8 10">NH(3)-dependent NAD(+) synthetase</fullName>
        <ecNumber evidence="8 10">6.3.1.5</ecNumber>
    </recommendedName>
</protein>
<dbReference type="EC" id="6.3.1.5" evidence="8 10"/>